<keyword evidence="3" id="KW-1185">Reference proteome</keyword>
<dbReference type="EMBL" id="JAPMOU010000026">
    <property type="protein sequence ID" value="MDE1463919.1"/>
    <property type="molecule type" value="Genomic_DNA"/>
</dbReference>
<sequence length="270" mass="29601">MVSVKHRLLLTLLVSVMSSFPAVVISDASGSACEGFGPQAPRDIDQLAGENKRLFSLAPRYESMNLCNIHFHNNAEHKAKDFSIYAGEGDHGHGGGYQCNTSKSLSSAELAPPKNEVCKGLKPGDTIEVHWVYTSCDIKPGKDLTSCLSDSCSNPNLRVESQVFTVVNDSSSLNFNDLVYDGNMEDGYHQAKALPNNTGKPVEFLGSTTGPKFTEQKCSPFQVTWSVRPFCTKVDINNLGEWCKDNVFKEDHAHGVRKLVTNPKLLSDMK</sequence>
<reference evidence="2 3" key="1">
    <citation type="submission" date="2022-11" db="EMBL/GenBank/DDBJ databases">
        <title>Spartinivicinus poritis sp. nov., isolated from scleractinian coral Porites lutea.</title>
        <authorList>
            <person name="Zhang G."/>
            <person name="Cai L."/>
            <person name="Wei Q."/>
        </authorList>
    </citation>
    <scope>NUCLEOTIDE SEQUENCE [LARGE SCALE GENOMIC DNA]</scope>
    <source>
        <strain evidence="2 3">A2-2</strain>
    </source>
</reference>
<dbReference type="Pfam" id="PF10563">
    <property type="entry name" value="CA_like"/>
    <property type="match status" value="1"/>
</dbReference>
<dbReference type="GO" id="GO:0004089">
    <property type="term" value="F:carbonate dehydratase activity"/>
    <property type="evidence" value="ECO:0007669"/>
    <property type="project" value="UniProtKB-EC"/>
</dbReference>
<evidence type="ECO:0000256" key="1">
    <source>
        <dbReference type="SAM" id="SignalP"/>
    </source>
</evidence>
<protein>
    <submittedName>
        <fullName evidence="2">Delta-class carbonic anhydrase</fullName>
        <ecNumber evidence="2">4.2.1.1</ecNumber>
    </submittedName>
</protein>
<keyword evidence="1" id="KW-0732">Signal</keyword>
<dbReference type="InterPro" id="IPR018883">
    <property type="entry name" value="Delta_CA"/>
</dbReference>
<evidence type="ECO:0000313" key="2">
    <source>
        <dbReference type="EMBL" id="MDE1463919.1"/>
    </source>
</evidence>
<comment type="caution">
    <text evidence="2">The sequence shown here is derived from an EMBL/GenBank/DDBJ whole genome shotgun (WGS) entry which is preliminary data.</text>
</comment>
<keyword evidence="2" id="KW-0456">Lyase</keyword>
<gene>
    <name evidence="2" type="ORF">ORQ98_18355</name>
</gene>
<evidence type="ECO:0000313" key="3">
    <source>
        <dbReference type="Proteomes" id="UP001528823"/>
    </source>
</evidence>
<dbReference type="Proteomes" id="UP001528823">
    <property type="component" value="Unassembled WGS sequence"/>
</dbReference>
<dbReference type="RefSeq" id="WP_274690252.1">
    <property type="nucleotide sequence ID" value="NZ_JAPMOU010000026.1"/>
</dbReference>
<feature type="signal peptide" evidence="1">
    <location>
        <begin position="1"/>
        <end position="21"/>
    </location>
</feature>
<name>A0ABT5UFR2_9GAMM</name>
<feature type="chain" id="PRO_5047137707" evidence="1">
    <location>
        <begin position="22"/>
        <end position="270"/>
    </location>
</feature>
<proteinExistence type="predicted"/>
<accession>A0ABT5UFR2</accession>
<dbReference type="EC" id="4.2.1.1" evidence="2"/>
<organism evidence="2 3">
    <name type="scientific">Spartinivicinus poritis</name>
    <dbReference type="NCBI Taxonomy" id="2994640"/>
    <lineage>
        <taxon>Bacteria</taxon>
        <taxon>Pseudomonadati</taxon>
        <taxon>Pseudomonadota</taxon>
        <taxon>Gammaproteobacteria</taxon>
        <taxon>Oceanospirillales</taxon>
        <taxon>Zooshikellaceae</taxon>
        <taxon>Spartinivicinus</taxon>
    </lineage>
</organism>